<sequence length="400" mass="43640">MSELTDALLAKPTAPAVAGRKTDPEKDFTRQIEIKGDEADVTVRGETFEDNESAATAVLQGQGLDPAEWTVTGLRSSEWTMANGDTGVSTRFTFARRASVASGGRPPIDELIAALDGTPVNVIEVLPDTDGEEYTFVVALGDMQFGKIDGDGVEGTLQRTIDCLNRAAELLVEYRMRFNIRHVHIAWLGDHVEGFVSQGGANTWRTQLTLNEQIRLTRRVMLHALLLFAPVCSRLTMAAVPGNHGEAVRISGKGLTRYDDSHDTESLIAVKDAADLNPDRFGHVEFFVPDTDELTVVVECSGTVVAHAHGHQFRPGKHFEWWKGQAFGRSSAMHQADLLLAGHLHHEFIEADGPRTFIQVPSMESESTWFRHSKGAEGAPGLIVAVTKGGRVPVKEVVSQ</sequence>
<protein>
    <submittedName>
        <fullName evidence="2">Uncharacterized protein</fullName>
    </submittedName>
</protein>
<evidence type="ECO:0000313" key="2">
    <source>
        <dbReference type="EMBL" id="QFG12455.1"/>
    </source>
</evidence>
<accession>A0A5J6TNP7</accession>
<feature type="region of interest" description="Disordered" evidence="1">
    <location>
        <begin position="1"/>
        <end position="26"/>
    </location>
</feature>
<dbReference type="Proteomes" id="UP000327487">
    <property type="component" value="Segment"/>
</dbReference>
<evidence type="ECO:0000256" key="1">
    <source>
        <dbReference type="SAM" id="MobiDB-lite"/>
    </source>
</evidence>
<gene>
    <name evidence="2" type="primary">46</name>
    <name evidence="2" type="ORF">SEA_ALVY_46</name>
</gene>
<reference evidence="2 3" key="1">
    <citation type="submission" date="2019-07" db="EMBL/GenBank/DDBJ databases">
        <authorList>
            <person name="Zack K."/>
            <person name="Stoner T.H."/>
            <person name="Garlena R.A."/>
            <person name="Russell D.A."/>
            <person name="Pope W.H."/>
            <person name="Jacobs-Sera D."/>
            <person name="Hatfull G.F."/>
        </authorList>
    </citation>
    <scope>NUCLEOTIDE SEQUENCE [LARGE SCALE GENOMIC DNA]</scope>
</reference>
<name>A0A5J6TNP7_9CAUD</name>
<evidence type="ECO:0000313" key="3">
    <source>
        <dbReference type="Proteomes" id="UP000327487"/>
    </source>
</evidence>
<dbReference type="GeneID" id="64471712"/>
<proteinExistence type="predicted"/>
<dbReference type="EMBL" id="MN234208">
    <property type="protein sequence ID" value="QFG12455.1"/>
    <property type="molecule type" value="Genomic_DNA"/>
</dbReference>
<dbReference type="InterPro" id="IPR029052">
    <property type="entry name" value="Metallo-depent_PP-like"/>
</dbReference>
<organism evidence="2 3">
    <name type="scientific">Streptomyces phage Alvy</name>
    <dbReference type="NCBI Taxonomy" id="2599888"/>
    <lineage>
        <taxon>Viruses</taxon>
        <taxon>Duplodnaviria</taxon>
        <taxon>Heunggongvirae</taxon>
        <taxon>Uroviricota</taxon>
        <taxon>Caudoviricetes</taxon>
        <taxon>Arquatrovirinae</taxon>
        <taxon>Caelumvirus</taxon>
        <taxon>Caelumvirus alvy</taxon>
    </lineage>
</organism>
<keyword evidence="3" id="KW-1185">Reference proteome</keyword>
<dbReference type="SUPFAM" id="SSF56300">
    <property type="entry name" value="Metallo-dependent phosphatases"/>
    <property type="match status" value="1"/>
</dbReference>
<dbReference type="KEGG" id="vg:64471712"/>
<dbReference type="RefSeq" id="YP_010055740.1">
    <property type="nucleotide sequence ID" value="NC_054669.1"/>
</dbReference>